<name>B9T122_RICCO</name>
<dbReference type="AlphaFoldDB" id="B9T122"/>
<dbReference type="InParanoid" id="B9T122"/>
<evidence type="ECO:0000313" key="2">
    <source>
        <dbReference type="EMBL" id="EEF30449.1"/>
    </source>
</evidence>
<dbReference type="InterPro" id="IPR015590">
    <property type="entry name" value="Aldehyde_DH_dom"/>
</dbReference>
<dbReference type="Pfam" id="PF00171">
    <property type="entry name" value="Aldedh"/>
    <property type="match status" value="1"/>
</dbReference>
<accession>B9T122</accession>
<dbReference type="eggNOG" id="KOG2450">
    <property type="taxonomic scope" value="Eukaryota"/>
</dbReference>
<dbReference type="STRING" id="3988.B9T122"/>
<evidence type="ECO:0000313" key="3">
    <source>
        <dbReference type="Proteomes" id="UP000008311"/>
    </source>
</evidence>
<dbReference type="InterPro" id="IPR016162">
    <property type="entry name" value="Ald_DH_N"/>
</dbReference>
<sequence length="49" mass="5652">MTSSEPDSTRERSRIMLRFADLIEKHNDELTALKTKDNGKPYEQATKAK</sequence>
<protein>
    <submittedName>
        <fullName evidence="2">Aldehyde dehydrogenase, putative</fullName>
    </submittedName>
</protein>
<dbReference type="GO" id="GO:0016491">
    <property type="term" value="F:oxidoreductase activity"/>
    <property type="evidence" value="ECO:0007669"/>
    <property type="project" value="InterPro"/>
</dbReference>
<reference evidence="3" key="1">
    <citation type="journal article" date="2010" name="Nat. Biotechnol.">
        <title>Draft genome sequence of the oilseed species Ricinus communis.</title>
        <authorList>
            <person name="Chan A.P."/>
            <person name="Crabtree J."/>
            <person name="Zhao Q."/>
            <person name="Lorenzi H."/>
            <person name="Orvis J."/>
            <person name="Puiu D."/>
            <person name="Melake-Berhan A."/>
            <person name="Jones K.M."/>
            <person name="Redman J."/>
            <person name="Chen G."/>
            <person name="Cahoon E.B."/>
            <person name="Gedil M."/>
            <person name="Stanke M."/>
            <person name="Haas B.J."/>
            <person name="Wortman J.R."/>
            <person name="Fraser-Liggett C.M."/>
            <person name="Ravel J."/>
            <person name="Rabinowicz P.D."/>
        </authorList>
    </citation>
    <scope>NUCLEOTIDE SEQUENCE [LARGE SCALE GENOMIC DNA]</scope>
    <source>
        <strain evidence="3">cv. Hale</strain>
    </source>
</reference>
<dbReference type="SUPFAM" id="SSF53720">
    <property type="entry name" value="ALDH-like"/>
    <property type="match status" value="1"/>
</dbReference>
<dbReference type="EMBL" id="EQ974321">
    <property type="protein sequence ID" value="EEF30449.1"/>
    <property type="molecule type" value="Genomic_DNA"/>
</dbReference>
<dbReference type="Proteomes" id="UP000008311">
    <property type="component" value="Unassembled WGS sequence"/>
</dbReference>
<feature type="domain" description="Aldehyde dehydrogenase" evidence="1">
    <location>
        <begin position="9"/>
        <end position="47"/>
    </location>
</feature>
<keyword evidence="3" id="KW-1185">Reference proteome</keyword>
<dbReference type="Gene3D" id="3.40.605.10">
    <property type="entry name" value="Aldehyde Dehydrogenase, Chain A, domain 1"/>
    <property type="match status" value="1"/>
</dbReference>
<evidence type="ECO:0000259" key="1">
    <source>
        <dbReference type="Pfam" id="PF00171"/>
    </source>
</evidence>
<organism evidence="2 3">
    <name type="scientific">Ricinus communis</name>
    <name type="common">Castor bean</name>
    <dbReference type="NCBI Taxonomy" id="3988"/>
    <lineage>
        <taxon>Eukaryota</taxon>
        <taxon>Viridiplantae</taxon>
        <taxon>Streptophyta</taxon>
        <taxon>Embryophyta</taxon>
        <taxon>Tracheophyta</taxon>
        <taxon>Spermatophyta</taxon>
        <taxon>Magnoliopsida</taxon>
        <taxon>eudicotyledons</taxon>
        <taxon>Gunneridae</taxon>
        <taxon>Pentapetalae</taxon>
        <taxon>rosids</taxon>
        <taxon>fabids</taxon>
        <taxon>Malpighiales</taxon>
        <taxon>Euphorbiaceae</taxon>
        <taxon>Acalyphoideae</taxon>
        <taxon>Acalypheae</taxon>
        <taxon>Ricinus</taxon>
    </lineage>
</organism>
<dbReference type="InterPro" id="IPR016161">
    <property type="entry name" value="Ald_DH/histidinol_DH"/>
</dbReference>
<gene>
    <name evidence="2" type="ORF">RCOM_0458730</name>
</gene>
<proteinExistence type="predicted"/>